<dbReference type="RefSeq" id="WP_175457650.1">
    <property type="nucleotide sequence ID" value="NZ_JAANNT010000001.1"/>
</dbReference>
<dbReference type="AlphaFoldDB" id="A0A7Y6F0F7"/>
<evidence type="ECO:0000313" key="3">
    <source>
        <dbReference type="Proteomes" id="UP000540128"/>
    </source>
</evidence>
<protein>
    <recommendedName>
        <fullName evidence="4">UL36 very large tegument protein</fullName>
    </recommendedName>
</protein>
<gene>
    <name evidence="2" type="ORF">G6W59_01920</name>
</gene>
<proteinExistence type="predicted"/>
<dbReference type="Proteomes" id="UP000540128">
    <property type="component" value="Unassembled WGS sequence"/>
</dbReference>
<organism evidence="2 3">
    <name type="scientific">Streptomyces odorifer</name>
    <dbReference type="NCBI Taxonomy" id="53450"/>
    <lineage>
        <taxon>Bacteria</taxon>
        <taxon>Bacillati</taxon>
        <taxon>Actinomycetota</taxon>
        <taxon>Actinomycetes</taxon>
        <taxon>Kitasatosporales</taxon>
        <taxon>Streptomycetaceae</taxon>
        <taxon>Streptomyces</taxon>
        <taxon>Streptomyces albidoflavus group</taxon>
    </lineage>
</organism>
<evidence type="ECO:0000256" key="1">
    <source>
        <dbReference type="SAM" id="MobiDB-lite"/>
    </source>
</evidence>
<dbReference type="EMBL" id="JAANNT010000001">
    <property type="protein sequence ID" value="NUV27118.1"/>
    <property type="molecule type" value="Genomic_DNA"/>
</dbReference>
<name>A0A7Y6F0F7_9ACTN</name>
<accession>A0A7Y6F0F7</accession>
<evidence type="ECO:0000313" key="2">
    <source>
        <dbReference type="EMBL" id="NUV27118.1"/>
    </source>
</evidence>
<comment type="caution">
    <text evidence="2">The sequence shown here is derived from an EMBL/GenBank/DDBJ whole genome shotgun (WGS) entry which is preliminary data.</text>
</comment>
<reference evidence="2 3" key="1">
    <citation type="submission" date="2020-03" db="EMBL/GenBank/DDBJ databases">
        <title>Complete genome sequence of sixteen Streptomyces strains facilitates identification of candidate genes involved in plant growth-promotion in grain legumes and cereals.</title>
        <authorList>
            <person name="Gopalakrishnan S."/>
            <person name="Thakur V."/>
            <person name="Saxena R."/>
            <person name="Vadlamudi S."/>
            <person name="Purohit S."/>
            <person name="Kumar V."/>
            <person name="Rathore A."/>
            <person name="Chitikineni A."/>
            <person name="Varshney R.K."/>
        </authorList>
    </citation>
    <scope>NUCLEOTIDE SEQUENCE [LARGE SCALE GENOMIC DNA]</scope>
    <source>
        <strain evidence="2 3">KAI-180</strain>
    </source>
</reference>
<sequence>MAQLPGAAVDFARFLAGLTARLDRRSGWLAVFLERDPDGMRACLAGSELPPWDVVDALLQDLASDQGAAVARTEAAAARALHAAATAAHDALPGAAAALAGRLDVMLREQRYAAERLQELTAHRATATTEEAAAALDVDLAWAEDDHRRATARRAELRARADALAAPAAPAPERPAQLAKPKKRPRGGARFAGIAEEVAEPPQPPAPVAPAPAAALRGARFAGVAGPAEEPAPSRPDPEGAHAATGAVARLHALRAQGRGGEAHVVLAELAGWPAPRLPLLAAELHRAGLEADWATLLWEVAALPPAGLVAAADALAAAGRGADARQLLRQGVARPVPEIADALRLLTGDGRDRQARALAGAYLAVRSPEDAAGVARSDPDRLVPLLLDAARGVSEERHWDLVHAFRVAGVLA</sequence>
<feature type="region of interest" description="Disordered" evidence="1">
    <location>
        <begin position="161"/>
        <end position="188"/>
    </location>
</feature>
<evidence type="ECO:0008006" key="4">
    <source>
        <dbReference type="Google" id="ProtNLM"/>
    </source>
</evidence>
<keyword evidence="3" id="KW-1185">Reference proteome</keyword>